<dbReference type="Proteomes" id="UP000018144">
    <property type="component" value="Unassembled WGS sequence"/>
</dbReference>
<sequence length="25" mass="3023">MLNSWHSGNVKLKKLRSIARSRHRF</sequence>
<evidence type="ECO:0000313" key="1">
    <source>
        <dbReference type="EMBL" id="CCX07781.1"/>
    </source>
</evidence>
<name>U4L5S9_PYROM</name>
<keyword evidence="2" id="KW-1185">Reference proteome</keyword>
<dbReference type="AlphaFoldDB" id="U4L5S9"/>
<reference evidence="1 2" key="1">
    <citation type="journal article" date="2013" name="PLoS Genet.">
        <title>The genome and development-dependent transcriptomes of Pyronema confluens: a window into fungal evolution.</title>
        <authorList>
            <person name="Traeger S."/>
            <person name="Altegoer F."/>
            <person name="Freitag M."/>
            <person name="Gabaldon T."/>
            <person name="Kempken F."/>
            <person name="Kumar A."/>
            <person name="Marcet-Houben M."/>
            <person name="Poggeler S."/>
            <person name="Stajich J.E."/>
            <person name="Nowrousian M."/>
        </authorList>
    </citation>
    <scope>NUCLEOTIDE SEQUENCE [LARGE SCALE GENOMIC DNA]</scope>
    <source>
        <strain evidence="2">CBS 100304</strain>
        <tissue evidence="1">Vegetative mycelium</tissue>
    </source>
</reference>
<evidence type="ECO:0000313" key="2">
    <source>
        <dbReference type="Proteomes" id="UP000018144"/>
    </source>
</evidence>
<gene>
    <name evidence="1" type="ORF">PCON_07370</name>
</gene>
<proteinExistence type="predicted"/>
<protein>
    <submittedName>
        <fullName evidence="1">Uncharacterized protein</fullName>
    </submittedName>
</protein>
<dbReference type="EMBL" id="HF935375">
    <property type="protein sequence ID" value="CCX07781.1"/>
    <property type="molecule type" value="Genomic_DNA"/>
</dbReference>
<organism evidence="1 2">
    <name type="scientific">Pyronema omphalodes (strain CBS 100304)</name>
    <name type="common">Pyronema confluens</name>
    <dbReference type="NCBI Taxonomy" id="1076935"/>
    <lineage>
        <taxon>Eukaryota</taxon>
        <taxon>Fungi</taxon>
        <taxon>Dikarya</taxon>
        <taxon>Ascomycota</taxon>
        <taxon>Pezizomycotina</taxon>
        <taxon>Pezizomycetes</taxon>
        <taxon>Pezizales</taxon>
        <taxon>Pyronemataceae</taxon>
        <taxon>Pyronema</taxon>
    </lineage>
</organism>
<accession>U4L5S9</accession>